<evidence type="ECO:0000313" key="2">
    <source>
        <dbReference type="Proteomes" id="UP001632037"/>
    </source>
</evidence>
<accession>A0ABD3G480</accession>
<dbReference type="AlphaFoldDB" id="A0ABD3G480"/>
<reference evidence="1 2" key="1">
    <citation type="submission" date="2024-09" db="EMBL/GenBank/DDBJ databases">
        <title>Genome sequencing and assembly of Phytophthora oleae, isolate VK10A, causative agent of rot of olive drupes.</title>
        <authorList>
            <person name="Conti Taguali S."/>
            <person name="Riolo M."/>
            <person name="La Spada F."/>
            <person name="Cacciola S.O."/>
            <person name="Dionisio G."/>
        </authorList>
    </citation>
    <scope>NUCLEOTIDE SEQUENCE [LARGE SCALE GENOMIC DNA]</scope>
    <source>
        <strain evidence="1 2">VK10A</strain>
    </source>
</reference>
<sequence length="429" mass="48334">MASWDAVAEQLLRTASNVDADVQFRSRALQQQCENLQATCQYIYDLQTPLIEEKIAQQAETLAVEQSIQDAIRRARQIRAELTATDNSSGDEGDEDQLEPLDAGNQQLQNILAVAEATRTAQQSLEVKPEAVPKVRLEYPCKLRALETQLEELQLKEKEAPMRYAFCCKMGEQLSLSPQRRQLIMDQQQKLGMAGRMDVPVLRIQTSFPKQVARLRGGYQRLMEFVLEKIDVESPKFQQMANAPTFSSVFPMYHRLKQAKKMLRLLNSEAKALLERLPLSPPKLSSAAGDHRDAMLARIRRKRPQPNVGIIDNEALRVAARASNSHLHADPDLLEKLQAAWNARAPPQTDDNVQIHLPVDMYSTTAREIVLMELSNAVLWSFKTHFTDTNEQPDALQVEAVMRLIRLVDSVALSQGRTYRSVVPSTAGS</sequence>
<dbReference type="Proteomes" id="UP001632037">
    <property type="component" value="Unassembled WGS sequence"/>
</dbReference>
<evidence type="ECO:0000313" key="1">
    <source>
        <dbReference type="EMBL" id="KAL3673950.1"/>
    </source>
</evidence>
<comment type="caution">
    <text evidence="1">The sequence shown here is derived from an EMBL/GenBank/DDBJ whole genome shotgun (WGS) entry which is preliminary data.</text>
</comment>
<dbReference type="EMBL" id="JBIMZQ010000002">
    <property type="protein sequence ID" value="KAL3673950.1"/>
    <property type="molecule type" value="Genomic_DNA"/>
</dbReference>
<keyword evidence="2" id="KW-1185">Reference proteome</keyword>
<proteinExistence type="predicted"/>
<protein>
    <submittedName>
        <fullName evidence="1">Uncharacterized protein</fullName>
    </submittedName>
</protein>
<organism evidence="1 2">
    <name type="scientific">Phytophthora oleae</name>
    <dbReference type="NCBI Taxonomy" id="2107226"/>
    <lineage>
        <taxon>Eukaryota</taxon>
        <taxon>Sar</taxon>
        <taxon>Stramenopiles</taxon>
        <taxon>Oomycota</taxon>
        <taxon>Peronosporomycetes</taxon>
        <taxon>Peronosporales</taxon>
        <taxon>Peronosporaceae</taxon>
        <taxon>Phytophthora</taxon>
    </lineage>
</organism>
<gene>
    <name evidence="1" type="ORF">V7S43_001636</name>
</gene>
<name>A0ABD3G480_9STRA</name>